<keyword evidence="5" id="KW-1185">Reference proteome</keyword>
<feature type="domain" description="Response regulatory" evidence="3">
    <location>
        <begin position="53"/>
        <end position="166"/>
    </location>
</feature>
<reference evidence="4 5" key="1">
    <citation type="submission" date="2019-07" db="EMBL/GenBank/DDBJ databases">
        <title>Whole genome shotgun sequence of Chitinophaga cymbidii NBRC 109752.</title>
        <authorList>
            <person name="Hosoyama A."/>
            <person name="Uohara A."/>
            <person name="Ohji S."/>
            <person name="Ichikawa N."/>
        </authorList>
    </citation>
    <scope>NUCLEOTIDE SEQUENCE [LARGE SCALE GENOMIC DNA]</scope>
    <source>
        <strain evidence="4 5">NBRC 109752</strain>
    </source>
</reference>
<feature type="modified residue" description="4-aspartylphosphate" evidence="2">
    <location>
        <position position="102"/>
    </location>
</feature>
<dbReference type="CDD" id="cd00156">
    <property type="entry name" value="REC"/>
    <property type="match status" value="1"/>
</dbReference>
<protein>
    <recommendedName>
        <fullName evidence="3">Response regulatory domain-containing protein</fullName>
    </recommendedName>
</protein>
<dbReference type="PANTHER" id="PTHR44591">
    <property type="entry name" value="STRESS RESPONSE REGULATOR PROTEIN 1"/>
    <property type="match status" value="1"/>
</dbReference>
<name>A0A512RFC7_9BACT</name>
<dbReference type="Gene3D" id="3.40.50.2300">
    <property type="match status" value="1"/>
</dbReference>
<dbReference type="Proteomes" id="UP000321436">
    <property type="component" value="Unassembled WGS sequence"/>
</dbReference>
<evidence type="ECO:0000256" key="1">
    <source>
        <dbReference type="ARBA" id="ARBA00022553"/>
    </source>
</evidence>
<proteinExistence type="predicted"/>
<dbReference type="Pfam" id="PF00072">
    <property type="entry name" value="Response_reg"/>
    <property type="match status" value="1"/>
</dbReference>
<keyword evidence="1 2" id="KW-0597">Phosphoprotein</keyword>
<evidence type="ECO:0000259" key="3">
    <source>
        <dbReference type="PROSITE" id="PS50110"/>
    </source>
</evidence>
<comment type="caution">
    <text evidence="4">The sequence shown here is derived from an EMBL/GenBank/DDBJ whole genome shotgun (WGS) entry which is preliminary data.</text>
</comment>
<organism evidence="4 5">
    <name type="scientific">Chitinophaga cymbidii</name>
    <dbReference type="NCBI Taxonomy" id="1096750"/>
    <lineage>
        <taxon>Bacteria</taxon>
        <taxon>Pseudomonadati</taxon>
        <taxon>Bacteroidota</taxon>
        <taxon>Chitinophagia</taxon>
        <taxon>Chitinophagales</taxon>
        <taxon>Chitinophagaceae</taxon>
        <taxon>Chitinophaga</taxon>
    </lineage>
</organism>
<accession>A0A512RFC7</accession>
<dbReference type="InterPro" id="IPR011006">
    <property type="entry name" value="CheY-like_superfamily"/>
</dbReference>
<dbReference type="PROSITE" id="PS50110">
    <property type="entry name" value="RESPONSE_REGULATORY"/>
    <property type="match status" value="1"/>
</dbReference>
<dbReference type="SMART" id="SM00448">
    <property type="entry name" value="REC"/>
    <property type="match status" value="1"/>
</dbReference>
<gene>
    <name evidence="4" type="ORF">CCY01nite_06650</name>
</gene>
<dbReference type="InterPro" id="IPR050595">
    <property type="entry name" value="Bact_response_regulator"/>
</dbReference>
<dbReference type="GO" id="GO:0000160">
    <property type="term" value="P:phosphorelay signal transduction system"/>
    <property type="evidence" value="ECO:0007669"/>
    <property type="project" value="InterPro"/>
</dbReference>
<dbReference type="InterPro" id="IPR001789">
    <property type="entry name" value="Sig_transdc_resp-reg_receiver"/>
</dbReference>
<evidence type="ECO:0000313" key="4">
    <source>
        <dbReference type="EMBL" id="GEP94405.1"/>
    </source>
</evidence>
<evidence type="ECO:0000256" key="2">
    <source>
        <dbReference type="PROSITE-ProRule" id="PRU00169"/>
    </source>
</evidence>
<sequence length="167" mass="19118">MFKNNTRKTNSTELVFLHFNPTRKLWYDFYKYIPVKQRSLMTNAATHANTKQKLLIIEDEGEMCLLINMLLDGKGLEVEHVKTIADAVEYFQQYRPAIVLVDNRLPDGFGLDLVSFIRKNYPATKIIMISGVDVSAKDIALENGADLFLEKPFTKAQLWQAISGFLN</sequence>
<evidence type="ECO:0000313" key="5">
    <source>
        <dbReference type="Proteomes" id="UP000321436"/>
    </source>
</evidence>
<dbReference type="EMBL" id="BKAU01000001">
    <property type="protein sequence ID" value="GEP94405.1"/>
    <property type="molecule type" value="Genomic_DNA"/>
</dbReference>
<dbReference type="PANTHER" id="PTHR44591:SF3">
    <property type="entry name" value="RESPONSE REGULATORY DOMAIN-CONTAINING PROTEIN"/>
    <property type="match status" value="1"/>
</dbReference>
<dbReference type="SUPFAM" id="SSF52172">
    <property type="entry name" value="CheY-like"/>
    <property type="match status" value="1"/>
</dbReference>
<dbReference type="AlphaFoldDB" id="A0A512RFC7"/>